<accession>A0A1P8WAI0</accession>
<evidence type="ECO:0000313" key="12">
    <source>
        <dbReference type="Proteomes" id="UP000187735"/>
    </source>
</evidence>
<dbReference type="SUPFAM" id="SSF47384">
    <property type="entry name" value="Homodimeric domain of signal transducing histidine kinase"/>
    <property type="match status" value="1"/>
</dbReference>
<dbReference type="Proteomes" id="UP000187735">
    <property type="component" value="Chromosome"/>
</dbReference>
<keyword evidence="4 11" id="KW-0808">Transferase</keyword>
<evidence type="ECO:0000256" key="5">
    <source>
        <dbReference type="ARBA" id="ARBA00022692"/>
    </source>
</evidence>
<dbReference type="KEGG" id="fmr:Fuma_00663"/>
<proteinExistence type="predicted"/>
<feature type="region of interest" description="Disordered" evidence="8">
    <location>
        <begin position="132"/>
        <end position="164"/>
    </location>
</feature>
<dbReference type="PANTHER" id="PTHR45436:SF5">
    <property type="entry name" value="SENSOR HISTIDINE KINASE TRCS"/>
    <property type="match status" value="1"/>
</dbReference>
<dbReference type="EMBL" id="CP017641">
    <property type="protein sequence ID" value="APZ91077.1"/>
    <property type="molecule type" value="Genomic_DNA"/>
</dbReference>
<dbReference type="GO" id="GO:0005886">
    <property type="term" value="C:plasma membrane"/>
    <property type="evidence" value="ECO:0007669"/>
    <property type="project" value="TreeGrafter"/>
</dbReference>
<dbReference type="CDD" id="cd00082">
    <property type="entry name" value="HisKA"/>
    <property type="match status" value="1"/>
</dbReference>
<dbReference type="InterPro" id="IPR050428">
    <property type="entry name" value="TCS_sensor_his_kinase"/>
</dbReference>
<dbReference type="InterPro" id="IPR013727">
    <property type="entry name" value="2CSK_N"/>
</dbReference>
<dbReference type="Pfam" id="PF00512">
    <property type="entry name" value="HisKA"/>
    <property type="match status" value="1"/>
</dbReference>
<comment type="catalytic activity">
    <reaction evidence="1">
        <text>ATP + protein L-histidine = ADP + protein N-phospho-L-histidine.</text>
        <dbReference type="EC" id="2.7.13.3"/>
    </reaction>
</comment>
<keyword evidence="7 9" id="KW-1133">Transmembrane helix</keyword>
<dbReference type="SUPFAM" id="SSF55874">
    <property type="entry name" value="ATPase domain of HSP90 chaperone/DNA topoisomerase II/histidine kinase"/>
    <property type="match status" value="1"/>
</dbReference>
<dbReference type="AlphaFoldDB" id="A0A1P8WAI0"/>
<dbReference type="InterPro" id="IPR005467">
    <property type="entry name" value="His_kinase_dom"/>
</dbReference>
<feature type="domain" description="Histidine kinase" evidence="10">
    <location>
        <begin position="284"/>
        <end position="500"/>
    </location>
</feature>
<keyword evidence="5 9" id="KW-0812">Transmembrane</keyword>
<keyword evidence="3" id="KW-0597">Phosphoprotein</keyword>
<dbReference type="Gene3D" id="3.30.565.10">
    <property type="entry name" value="Histidine kinase-like ATPase, C-terminal domain"/>
    <property type="match status" value="1"/>
</dbReference>
<keyword evidence="6 11" id="KW-0418">Kinase</keyword>
<feature type="transmembrane region" description="Helical" evidence="9">
    <location>
        <begin position="199"/>
        <end position="222"/>
    </location>
</feature>
<evidence type="ECO:0000256" key="6">
    <source>
        <dbReference type="ARBA" id="ARBA00022777"/>
    </source>
</evidence>
<evidence type="ECO:0000256" key="4">
    <source>
        <dbReference type="ARBA" id="ARBA00022679"/>
    </source>
</evidence>
<dbReference type="STRING" id="1891926.Fuma_00663"/>
<organism evidence="11 12">
    <name type="scientific">Fuerstiella marisgermanici</name>
    <dbReference type="NCBI Taxonomy" id="1891926"/>
    <lineage>
        <taxon>Bacteria</taxon>
        <taxon>Pseudomonadati</taxon>
        <taxon>Planctomycetota</taxon>
        <taxon>Planctomycetia</taxon>
        <taxon>Planctomycetales</taxon>
        <taxon>Planctomycetaceae</taxon>
        <taxon>Fuerstiella</taxon>
    </lineage>
</organism>
<dbReference type="InterPro" id="IPR036890">
    <property type="entry name" value="HATPase_C_sf"/>
</dbReference>
<dbReference type="InterPro" id="IPR003661">
    <property type="entry name" value="HisK_dim/P_dom"/>
</dbReference>
<reference evidence="11 12" key="1">
    <citation type="journal article" date="2016" name="Front. Microbiol.">
        <title>Fuerstia marisgermanicae gen. nov., sp. nov., an Unusual Member of the Phylum Planctomycetes from the German Wadden Sea.</title>
        <authorList>
            <person name="Kohn T."/>
            <person name="Heuer A."/>
            <person name="Jogler M."/>
            <person name="Vollmers J."/>
            <person name="Boedeker C."/>
            <person name="Bunk B."/>
            <person name="Rast P."/>
            <person name="Borchert D."/>
            <person name="Glockner I."/>
            <person name="Freese H.M."/>
            <person name="Klenk H.P."/>
            <person name="Overmann J."/>
            <person name="Kaster A.K."/>
            <person name="Rohde M."/>
            <person name="Wiegand S."/>
            <person name="Jogler C."/>
        </authorList>
    </citation>
    <scope>NUCLEOTIDE SEQUENCE [LARGE SCALE GENOMIC DNA]</scope>
    <source>
        <strain evidence="11 12">NH11</strain>
    </source>
</reference>
<evidence type="ECO:0000256" key="7">
    <source>
        <dbReference type="ARBA" id="ARBA00022989"/>
    </source>
</evidence>
<name>A0A1P8WAI0_9PLAN</name>
<gene>
    <name evidence="11" type="primary">cusS</name>
    <name evidence="11" type="ORF">Fuma_00663</name>
</gene>
<dbReference type="Gene3D" id="1.10.287.130">
    <property type="match status" value="1"/>
</dbReference>
<protein>
    <recommendedName>
        <fullName evidence="2">histidine kinase</fullName>
        <ecNumber evidence="2">2.7.13.3</ecNumber>
    </recommendedName>
</protein>
<evidence type="ECO:0000256" key="1">
    <source>
        <dbReference type="ARBA" id="ARBA00000085"/>
    </source>
</evidence>
<evidence type="ECO:0000259" key="10">
    <source>
        <dbReference type="PROSITE" id="PS50109"/>
    </source>
</evidence>
<evidence type="ECO:0000256" key="8">
    <source>
        <dbReference type="SAM" id="MobiDB-lite"/>
    </source>
</evidence>
<dbReference type="InterPro" id="IPR036097">
    <property type="entry name" value="HisK_dim/P_sf"/>
</dbReference>
<evidence type="ECO:0000256" key="9">
    <source>
        <dbReference type="SAM" id="Phobius"/>
    </source>
</evidence>
<sequence>MNMTLRTRLLLGICTTIIVTLSATHYGMFVLMKRQLLTEFDDALAAKARALAVLVEQDGDRVDIEFQKHPMQEFARGMRPEYYQVWHADGTVLARSRQLGKDDLAQLRGDRVVPQIKSVVLPDGRGGRAAGISFRPNMEGELPPVSPPPRRDPNGRIAGMEDDDNDALDLDESDYASRPLVTLVVARDTQDLDASLAKLTWLLAGSGLLATVIILGVLAWLVTQNLRPLQSLARQIGAVNEQTLNQRFALKNAPGELHPIVVRLNGLMTCLETAFQREKTFTADVAHELRTPLAGIRSTLEVSLSRPREADSYLLSMQKSLRISEETETIISTLLSLSRIEAGHAKLETDIVDLCSLLQRMWRPFEQRATEAGIHVVWNLKQHVVLKTDPGKLQMVIANLFDNATSYVDRGGDIVIATCFDDAANLHFSVVNSGCSLTNDQVKHACDRFWRGDAARSATGLHSGLGLALTRRIVQFLDGQIGISVKNSRFTADIQLPSTCIEATDDMANDSEDEMAVGLRSSESLTVRTLATDHSVV</sequence>
<dbReference type="PANTHER" id="PTHR45436">
    <property type="entry name" value="SENSOR HISTIDINE KINASE YKOH"/>
    <property type="match status" value="1"/>
</dbReference>
<dbReference type="SMART" id="SM00387">
    <property type="entry name" value="HATPase_c"/>
    <property type="match status" value="1"/>
</dbReference>
<evidence type="ECO:0000313" key="11">
    <source>
        <dbReference type="EMBL" id="APZ91077.1"/>
    </source>
</evidence>
<dbReference type="SMART" id="SM00388">
    <property type="entry name" value="HisKA"/>
    <property type="match status" value="1"/>
</dbReference>
<evidence type="ECO:0000256" key="2">
    <source>
        <dbReference type="ARBA" id="ARBA00012438"/>
    </source>
</evidence>
<dbReference type="Pfam" id="PF08521">
    <property type="entry name" value="2CSK_N"/>
    <property type="match status" value="1"/>
</dbReference>
<dbReference type="EC" id="2.7.13.3" evidence="2"/>
<dbReference type="Pfam" id="PF02518">
    <property type="entry name" value="HATPase_c"/>
    <property type="match status" value="1"/>
</dbReference>
<dbReference type="PROSITE" id="PS50109">
    <property type="entry name" value="HIS_KIN"/>
    <property type="match status" value="1"/>
</dbReference>
<keyword evidence="12" id="KW-1185">Reference proteome</keyword>
<dbReference type="GO" id="GO:0000155">
    <property type="term" value="F:phosphorelay sensor kinase activity"/>
    <property type="evidence" value="ECO:0007669"/>
    <property type="project" value="InterPro"/>
</dbReference>
<keyword evidence="9" id="KW-0472">Membrane</keyword>
<evidence type="ECO:0000256" key="3">
    <source>
        <dbReference type="ARBA" id="ARBA00022553"/>
    </source>
</evidence>
<dbReference type="InterPro" id="IPR003594">
    <property type="entry name" value="HATPase_dom"/>
</dbReference>